<evidence type="ECO:0000313" key="2">
    <source>
        <dbReference type="Proteomes" id="UP000555564"/>
    </source>
</evidence>
<reference evidence="1 2" key="1">
    <citation type="submission" date="2020-08" db="EMBL/GenBank/DDBJ databases">
        <title>Sequencing the genomes of 1000 actinobacteria strains.</title>
        <authorList>
            <person name="Klenk H.-P."/>
        </authorList>
    </citation>
    <scope>NUCLEOTIDE SEQUENCE [LARGE SCALE GENOMIC DNA]</scope>
    <source>
        <strain evidence="1 2">DSM 44936</strain>
    </source>
</reference>
<dbReference type="RefSeq" id="WP_246496684.1">
    <property type="nucleotide sequence ID" value="NZ_BAAALO010000008.1"/>
</dbReference>
<proteinExistence type="predicted"/>
<dbReference type="Proteomes" id="UP000555564">
    <property type="component" value="Unassembled WGS sequence"/>
</dbReference>
<protein>
    <submittedName>
        <fullName evidence="1">Uncharacterized protein</fullName>
    </submittedName>
</protein>
<dbReference type="AlphaFoldDB" id="A0A7X0IFR4"/>
<dbReference type="EMBL" id="JACHIU010000001">
    <property type="protein sequence ID" value="MBB6474113.1"/>
    <property type="molecule type" value="Genomic_DNA"/>
</dbReference>
<name>A0A7X0IFR4_9ACTN</name>
<sequence length="45" mass="4806">MYLSAEPDGLPPGPFRASLELFQSEIAPVLRKEIPSRPLSPGGPS</sequence>
<evidence type="ECO:0000313" key="1">
    <source>
        <dbReference type="EMBL" id="MBB6474113.1"/>
    </source>
</evidence>
<organism evidence="1 2">
    <name type="scientific">Sphaerisporangium rubeum</name>
    <dbReference type="NCBI Taxonomy" id="321317"/>
    <lineage>
        <taxon>Bacteria</taxon>
        <taxon>Bacillati</taxon>
        <taxon>Actinomycetota</taxon>
        <taxon>Actinomycetes</taxon>
        <taxon>Streptosporangiales</taxon>
        <taxon>Streptosporangiaceae</taxon>
        <taxon>Sphaerisporangium</taxon>
    </lineage>
</organism>
<comment type="caution">
    <text evidence="1">The sequence shown here is derived from an EMBL/GenBank/DDBJ whole genome shotgun (WGS) entry which is preliminary data.</text>
</comment>
<keyword evidence="2" id="KW-1185">Reference proteome</keyword>
<accession>A0A7X0IFR4</accession>
<gene>
    <name evidence="1" type="ORF">BJ992_003544</name>
</gene>